<name>A0A0K0G616_STRVS</name>
<evidence type="ECO:0000313" key="1">
    <source>
        <dbReference type="Proteomes" id="UP000035680"/>
    </source>
</evidence>
<reference evidence="2" key="2">
    <citation type="submission" date="2015-08" db="UniProtKB">
        <authorList>
            <consortium name="WormBaseParasite"/>
        </authorList>
    </citation>
    <scope>IDENTIFICATION</scope>
</reference>
<keyword evidence="1" id="KW-1185">Reference proteome</keyword>
<dbReference type="Proteomes" id="UP000035680">
    <property type="component" value="Unassembled WGS sequence"/>
</dbReference>
<accession>A0A0K0G616</accession>
<protein>
    <submittedName>
        <fullName evidence="2">Uncharacterized protein</fullName>
    </submittedName>
</protein>
<proteinExistence type="predicted"/>
<dbReference type="WBParaSite" id="SVE_2019400.1">
    <property type="protein sequence ID" value="SVE_2019400.1"/>
    <property type="gene ID" value="SVE_2019400"/>
</dbReference>
<reference evidence="1" key="1">
    <citation type="submission" date="2014-07" db="EMBL/GenBank/DDBJ databases">
        <authorList>
            <person name="Martin A.A"/>
            <person name="De Silva N."/>
        </authorList>
    </citation>
    <scope>NUCLEOTIDE SEQUENCE</scope>
</reference>
<sequence>MQKCQLIQSDFLNKTIKAMQTHLRTHYLDIYMKYTTKIDEVSEKNTSAKPILPLSKIVHQTFSISNEN</sequence>
<dbReference type="AlphaFoldDB" id="A0A0K0G616"/>
<organism evidence="1 2">
    <name type="scientific">Strongyloides venezuelensis</name>
    <name type="common">Threadworm</name>
    <dbReference type="NCBI Taxonomy" id="75913"/>
    <lineage>
        <taxon>Eukaryota</taxon>
        <taxon>Metazoa</taxon>
        <taxon>Ecdysozoa</taxon>
        <taxon>Nematoda</taxon>
        <taxon>Chromadorea</taxon>
        <taxon>Rhabditida</taxon>
        <taxon>Tylenchina</taxon>
        <taxon>Panagrolaimomorpha</taxon>
        <taxon>Strongyloidoidea</taxon>
        <taxon>Strongyloididae</taxon>
        <taxon>Strongyloides</taxon>
    </lineage>
</organism>
<evidence type="ECO:0000313" key="2">
    <source>
        <dbReference type="WBParaSite" id="SVE_2019400.1"/>
    </source>
</evidence>